<comment type="similarity">
    <text evidence="9">Belongs to the helicase family.</text>
</comment>
<keyword evidence="6" id="KW-0238">DNA-binding</keyword>
<keyword evidence="13" id="KW-1185">Reference proteome</keyword>
<dbReference type="InterPro" id="IPR046700">
    <property type="entry name" value="DUF6570"/>
</dbReference>
<evidence type="ECO:0000256" key="5">
    <source>
        <dbReference type="ARBA" id="ARBA00022840"/>
    </source>
</evidence>
<dbReference type="Pfam" id="PF03372">
    <property type="entry name" value="Exo_endo_phos"/>
    <property type="match status" value="1"/>
</dbReference>
<organism evidence="12 13">
    <name type="scientific">Sphaeramia orbicularis</name>
    <name type="common">orbiculate cardinalfish</name>
    <dbReference type="NCBI Taxonomy" id="375764"/>
    <lineage>
        <taxon>Eukaryota</taxon>
        <taxon>Metazoa</taxon>
        <taxon>Chordata</taxon>
        <taxon>Craniata</taxon>
        <taxon>Vertebrata</taxon>
        <taxon>Euteleostomi</taxon>
        <taxon>Actinopterygii</taxon>
        <taxon>Neopterygii</taxon>
        <taxon>Teleostei</taxon>
        <taxon>Neoteleostei</taxon>
        <taxon>Acanthomorphata</taxon>
        <taxon>Gobiaria</taxon>
        <taxon>Kurtiformes</taxon>
        <taxon>Apogonoidei</taxon>
        <taxon>Apogonidae</taxon>
        <taxon>Apogoninae</taxon>
        <taxon>Sphaeramia</taxon>
    </lineage>
</organism>
<dbReference type="Ensembl" id="ENSSORT00005057847.1">
    <property type="protein sequence ID" value="ENSSORP00005056549.1"/>
    <property type="gene ID" value="ENSSORG00005025153.1"/>
</dbReference>
<comment type="cofactor">
    <cofactor evidence="9">
        <name>Mg(2+)</name>
        <dbReference type="ChEBI" id="CHEBI:18420"/>
    </cofactor>
</comment>
<dbReference type="InterPro" id="IPR010285">
    <property type="entry name" value="DNA_helicase_pif1-like_DEAD"/>
</dbReference>
<dbReference type="SUPFAM" id="SSF52540">
    <property type="entry name" value="P-loop containing nucleoside triphosphate hydrolases"/>
    <property type="match status" value="2"/>
</dbReference>
<evidence type="ECO:0000313" key="12">
    <source>
        <dbReference type="Ensembl" id="ENSSORP00005056549.1"/>
    </source>
</evidence>
<feature type="compositionally biased region" description="Basic residues" evidence="10">
    <location>
        <begin position="306"/>
        <end position="317"/>
    </location>
</feature>
<dbReference type="EC" id="5.6.2.3" evidence="9"/>
<evidence type="ECO:0000256" key="1">
    <source>
        <dbReference type="ARBA" id="ARBA00022741"/>
    </source>
</evidence>
<dbReference type="Gene3D" id="3.90.70.120">
    <property type="match status" value="1"/>
</dbReference>
<keyword evidence="2 9" id="KW-0227">DNA damage</keyword>
<proteinExistence type="inferred from homology"/>
<dbReference type="GO" id="GO:0005524">
    <property type="term" value="F:ATP binding"/>
    <property type="evidence" value="ECO:0007669"/>
    <property type="project" value="UniProtKB-KW"/>
</dbReference>
<sequence length="2375" mass="270361">MARTPTPSQDQSPWFMTAASTSTEAPTEEDTTRSKTQRVESIQASHCQDDDKYDVFSRNHQCSCNALTFLAFHAEGCHLTRTVLDRVLELGDSLYTKTKWKLILDKTFQSNHLTVEEMPGEVLTDRRSYYVSKSDIFCGCLKASSLGVLQLGLPLATQLECLTAEVSHALILVAPEVIAVFRNKSGGYGVFDSHSRDHRGLPSYHGKAIVMTFTELCDLADHLHTLFRDRGESATYEFVPVSFHTDSPSDHPQQSAGTEVLDDLSETALPVLQSDSATAVSGKIEDDLRSSPAVPQASVKLSKMSKDRRKKAMRRTRQQQAPAEDKAVSQGLRRKKKSDDERMRYASCAEFRRKRIQAQKIHYVEDSHREQRLSSFQSYYAKFKMQIRERFVKRYHTDLAFQGRQKKYLVQRYRSDLSFRTEQKNYLVQRYRSDPSFRTQWRKYYVQRYNTDPAFKSRQKKYLVQRYKMDPEFRLHHIQRCSQLRRRKLATDTGFQLRMKWQRALSIKRKYRHLGPPHQPVLNSQMSAAIAAFRATVSHGPTYVCTVCHRTMFPNQVKRCKREKYSANVKVAEACLTGSYVHVCDAECSFPCSFPPERLQEWICHNCDSHLSRGRISTHAVANNLELAPIPTELAKLNVLERQLIAKILPFAKIIALPKGQQRAVHGAVVCVPSEVENVVNSLPRPQSEAQLLQVKLKRHIRFKGYQHFYTVSMKNVLAALAKLREQHSEYADVTINEEATFETFLHKPDDDQDLQHDRTDAAQWGEDSMLDEELLQASETDAQLSQQPDRADRQGEESRPGVAPDTDMPSPDFRREILSEDIAGETVFDDQDSQHDGSDAAEWGEDILDEELLQVSDSYTDLDQGNLAVDTTAEQQEELRPGLALDTCMQPPDISQEILSYGDGIFSVAPAQGNKPVGFFAIPKLEAMAFPIQFPTGENTLDEDRPVKLSPSRYFNARLFGADRRFAEDQSYLFFAQFVTETHIARSSMSIQMRKGKKLTKDGSVIKNSMLQDKEEVERLIQAKEATRFMQPLRGTPAYWHKSLKDLHAMLRQMGKPTFFVTFSAAEMRWPEVIQVIKAQQGQTLGDFSELDWKAKCDILRSNPVTVMRMFEKRVDSLMSDLILSTAQPIGEVEDFFYRVEFQARGSPHIHMVVWVKNAPVYGEDTDYKVCKFIDRYISCQMPDPETDPELHKIVSEVQVHSRNHSSSCRKGNVSCRFGFPKLPMDVTWISEPCTVDLQSDGVEEGKDQEGQRKVWKAMVQRQQKEAKDKLQVIRRVLMDPNASFESLSDLLRHCDLEHEAYMKLAENLTSGSVIHLKRHPKDCWVNAYNPDLLRAWNANMDIQYVLDEYCCAMYMMSYISKPEHEMTELLNNVIMTTRESDINQRDEMKTIMQAYAKHREVSAQEAVARTCSLPLKKCSRSVIFLSTDEEGLKMSLPMNRLMDLAPESEEVWMLGVPDKYLYRPQTREFEVMCLAEFASDYRVVYGQQAQRESAIPLLDDKGFIAKRTTGKPAVIRFARFSETKVPEKHFRRLLKLYLPHRSDYELKDEGHPTYEQFYKRGRWRGNTVRRIVDRNMERYEGKGANMDKALQSAQSGAVLNAWNTFAPEVEVDRDECLNLREIIPEEHEEDAVPDYEVLDVGEPIPRIEAPRLSPDFARKMFQSLNETQACVFYSVRQWCLRRVWGHDPEPFHYFVSGGAGCGKSHVIKCIHEEATRILRELPRFRDMADMSQPAVLLTAFTGTAAFNIAGKTLHSVLKLPRSLEPPYQGLGNALDEVRATLSSVEILVIDEISMVSKKLFAYVNWRFQQIKGNRKPFGGISVLAVGDFYQLPPLGRAKPLCIYEETEFDLWRDHFSMVNLTEIMRQKDDRAFAELLNRLRVKHKKDALSDHDRRLLMQAVTDGKDCPAETLHIFATNKQVDSHNAATVAAVLEDDVNIVAEDYRKDVTTGTKVPVHKVKGTKRDLPDSILAAQGARVMLIRNLNVEDGLVNGTFGTISNIVTERHEPRTVRLLGLQLDNPTAGQTLRKKLLGPSDNLAYIERSEESIGNKGGVVRRQFPIKLAFACTAHKVQGMTVTSAVVSLKRVFQPGMAYVALSRTTSLQGLTVMDFDEKKIYADPAITAALEQMRSASFQSTTPLLHHMKSTERTETTVTIVHHNTQGLPSHMVDLRVHHELRLADVLCLTETHLSGSPVSESFFLEGHNIFQRSRRASYTACPDMAAKAGGGVAVYCKSTLAAESPRCMQHVTDLECLIIKIDAPVKVLIATVYRPPDFGLQKFLPNLNTLLDTLELMDHQPIIVCGDFNEDLLSKGKKSIRDALLSRGYTQLITESTTDKNTLIDHMYISQPAKCVQSGVLQTYYSYHSPIYCILTG</sequence>
<dbReference type="InterPro" id="IPR036691">
    <property type="entry name" value="Endo/exonu/phosph_ase_sf"/>
</dbReference>
<keyword evidence="8" id="KW-0413">Isomerase</keyword>
<keyword evidence="5 9" id="KW-0067">ATP-binding</keyword>
<dbReference type="PANTHER" id="PTHR47642:SF5">
    <property type="entry name" value="ATP-DEPENDENT DNA HELICASE"/>
    <property type="match status" value="1"/>
</dbReference>
<name>A0A673CT45_9TELE</name>
<feature type="compositionally biased region" description="Basic and acidic residues" evidence="10">
    <location>
        <begin position="790"/>
        <end position="800"/>
    </location>
</feature>
<dbReference type="SUPFAM" id="SSF56219">
    <property type="entry name" value="DNase I-like"/>
    <property type="match status" value="1"/>
</dbReference>
<dbReference type="InterPro" id="IPR003593">
    <property type="entry name" value="AAA+_ATPase"/>
</dbReference>
<keyword evidence="9" id="KW-0233">DNA recombination</keyword>
<dbReference type="Gene3D" id="3.40.50.300">
    <property type="entry name" value="P-loop containing nucleotide triphosphate hydrolases"/>
    <property type="match status" value="1"/>
</dbReference>
<evidence type="ECO:0000256" key="7">
    <source>
        <dbReference type="ARBA" id="ARBA00023204"/>
    </source>
</evidence>
<dbReference type="GO" id="GO:0016787">
    <property type="term" value="F:hydrolase activity"/>
    <property type="evidence" value="ECO:0007669"/>
    <property type="project" value="UniProtKB-KW"/>
</dbReference>
<dbReference type="Pfam" id="PF20209">
    <property type="entry name" value="DUF6570"/>
    <property type="match status" value="1"/>
</dbReference>
<keyword evidence="7 9" id="KW-0234">DNA repair</keyword>
<reference evidence="12" key="3">
    <citation type="submission" date="2025-09" db="UniProtKB">
        <authorList>
            <consortium name="Ensembl"/>
        </authorList>
    </citation>
    <scope>IDENTIFICATION</scope>
</reference>
<dbReference type="InterPro" id="IPR027417">
    <property type="entry name" value="P-loop_NTPase"/>
</dbReference>
<evidence type="ECO:0000256" key="9">
    <source>
        <dbReference type="RuleBase" id="RU363044"/>
    </source>
</evidence>
<dbReference type="SMART" id="SM00382">
    <property type="entry name" value="AAA"/>
    <property type="match status" value="1"/>
</dbReference>
<reference evidence="12" key="2">
    <citation type="submission" date="2025-08" db="UniProtKB">
        <authorList>
            <consortium name="Ensembl"/>
        </authorList>
    </citation>
    <scope>IDENTIFICATION</scope>
</reference>
<dbReference type="InterPro" id="IPR038765">
    <property type="entry name" value="Papain-like_cys_pep_sf"/>
</dbReference>
<evidence type="ECO:0000256" key="10">
    <source>
        <dbReference type="SAM" id="MobiDB-lite"/>
    </source>
</evidence>
<evidence type="ECO:0000259" key="11">
    <source>
        <dbReference type="SMART" id="SM00382"/>
    </source>
</evidence>
<reference evidence="12" key="1">
    <citation type="submission" date="2019-06" db="EMBL/GenBank/DDBJ databases">
        <authorList>
            <consortium name="Wellcome Sanger Institute Data Sharing"/>
        </authorList>
    </citation>
    <scope>NUCLEOTIDE SEQUENCE [LARGE SCALE GENOMIC DNA]</scope>
</reference>
<dbReference type="GO" id="GO:0006310">
    <property type="term" value="P:DNA recombination"/>
    <property type="evidence" value="ECO:0007669"/>
    <property type="project" value="UniProtKB-KW"/>
</dbReference>
<feature type="region of interest" description="Disordered" evidence="10">
    <location>
        <begin position="281"/>
        <end position="341"/>
    </location>
</feature>
<feature type="domain" description="AAA+ ATPase" evidence="11">
    <location>
        <begin position="1691"/>
        <end position="1944"/>
    </location>
</feature>
<dbReference type="InterPro" id="IPR025476">
    <property type="entry name" value="Helitron_helicase-like"/>
</dbReference>
<keyword evidence="3 9" id="KW-0378">Hydrolase</keyword>
<dbReference type="GO" id="GO:0043139">
    <property type="term" value="F:5'-3' DNA helicase activity"/>
    <property type="evidence" value="ECO:0007669"/>
    <property type="project" value="UniProtKB-EC"/>
</dbReference>
<keyword evidence="1 9" id="KW-0547">Nucleotide-binding</keyword>
<feature type="region of interest" description="Disordered" evidence="10">
    <location>
        <begin position="781"/>
        <end position="813"/>
    </location>
</feature>
<accession>A0A673CT45</accession>
<dbReference type="Proteomes" id="UP000472271">
    <property type="component" value="Chromosome 24"/>
</dbReference>
<evidence type="ECO:0000313" key="13">
    <source>
        <dbReference type="Proteomes" id="UP000472271"/>
    </source>
</evidence>
<comment type="catalytic activity">
    <reaction evidence="9">
        <text>ATP + H2O = ADP + phosphate + H(+)</text>
        <dbReference type="Rhea" id="RHEA:13065"/>
        <dbReference type="ChEBI" id="CHEBI:15377"/>
        <dbReference type="ChEBI" id="CHEBI:15378"/>
        <dbReference type="ChEBI" id="CHEBI:30616"/>
        <dbReference type="ChEBI" id="CHEBI:43474"/>
        <dbReference type="ChEBI" id="CHEBI:456216"/>
        <dbReference type="EC" id="5.6.2.3"/>
    </reaction>
</comment>
<dbReference type="CDD" id="cd18809">
    <property type="entry name" value="SF1_C_RecD"/>
    <property type="match status" value="1"/>
</dbReference>
<dbReference type="InterPro" id="IPR049163">
    <property type="entry name" value="Pif1-like_2B_dom"/>
</dbReference>
<evidence type="ECO:0000256" key="4">
    <source>
        <dbReference type="ARBA" id="ARBA00022806"/>
    </source>
</evidence>
<dbReference type="InterPro" id="IPR005135">
    <property type="entry name" value="Endo/exonuclease/phosphatase"/>
</dbReference>
<evidence type="ECO:0000256" key="2">
    <source>
        <dbReference type="ARBA" id="ARBA00022763"/>
    </source>
</evidence>
<dbReference type="Pfam" id="PF14214">
    <property type="entry name" value="Helitron_like_N"/>
    <property type="match status" value="1"/>
</dbReference>
<dbReference type="InParanoid" id="A0A673CT45"/>
<evidence type="ECO:0000256" key="6">
    <source>
        <dbReference type="ARBA" id="ARBA00023125"/>
    </source>
</evidence>
<dbReference type="InterPro" id="IPR051055">
    <property type="entry name" value="PIF1_helicase"/>
</dbReference>
<dbReference type="Pfam" id="PF05970">
    <property type="entry name" value="PIF1"/>
    <property type="match status" value="1"/>
</dbReference>
<keyword evidence="4 9" id="KW-0347">Helicase</keyword>
<dbReference type="Gene3D" id="3.60.10.10">
    <property type="entry name" value="Endonuclease/exonuclease/phosphatase"/>
    <property type="match status" value="1"/>
</dbReference>
<dbReference type="GO" id="GO:0006281">
    <property type="term" value="P:DNA repair"/>
    <property type="evidence" value="ECO:0007669"/>
    <property type="project" value="UniProtKB-KW"/>
</dbReference>
<dbReference type="GO" id="GO:0000723">
    <property type="term" value="P:telomere maintenance"/>
    <property type="evidence" value="ECO:0007669"/>
    <property type="project" value="InterPro"/>
</dbReference>
<evidence type="ECO:0000256" key="8">
    <source>
        <dbReference type="ARBA" id="ARBA00023235"/>
    </source>
</evidence>
<feature type="region of interest" description="Disordered" evidence="10">
    <location>
        <begin position="1"/>
        <end position="38"/>
    </location>
</feature>
<dbReference type="PANTHER" id="PTHR47642">
    <property type="entry name" value="ATP-DEPENDENT DNA HELICASE"/>
    <property type="match status" value="1"/>
</dbReference>
<protein>
    <recommendedName>
        <fullName evidence="9">ATP-dependent DNA helicase</fullName>
        <ecNumber evidence="9">5.6.2.3</ecNumber>
    </recommendedName>
</protein>
<evidence type="ECO:0000256" key="3">
    <source>
        <dbReference type="ARBA" id="ARBA00022801"/>
    </source>
</evidence>
<dbReference type="Pfam" id="PF21530">
    <property type="entry name" value="Pif1_2B_dom"/>
    <property type="match status" value="1"/>
</dbReference>
<dbReference type="SUPFAM" id="SSF54001">
    <property type="entry name" value="Cysteine proteinases"/>
    <property type="match status" value="1"/>
</dbReference>
<feature type="compositionally biased region" description="Polar residues" evidence="10">
    <location>
        <begin position="1"/>
        <end position="14"/>
    </location>
</feature>